<evidence type="ECO:0000313" key="2">
    <source>
        <dbReference type="EMBL" id="UYL95477.1"/>
    </source>
</evidence>
<reference evidence="2" key="1">
    <citation type="submission" date="2022-05" db="EMBL/GenBank/DDBJ databases">
        <authorList>
            <person name="Cao W."/>
            <person name="Jia N."/>
            <person name="Lam T.T.-Y."/>
            <person name="Ni X."/>
            <person name="Liu J."/>
        </authorList>
    </citation>
    <scope>NUCLEOTIDE SEQUENCE</scope>
    <source>
        <strain evidence="2">TIGMIC 15</strain>
    </source>
</reference>
<accession>A0A9E7V228</accession>
<feature type="region of interest" description="Disordered" evidence="1">
    <location>
        <begin position="398"/>
        <end position="421"/>
    </location>
</feature>
<feature type="compositionally biased region" description="Pro residues" evidence="1">
    <location>
        <begin position="399"/>
        <end position="421"/>
    </location>
</feature>
<name>A0A9E7V228_9VIRU</name>
<evidence type="ECO:0000256" key="1">
    <source>
        <dbReference type="SAM" id="MobiDB-lite"/>
    </source>
</evidence>
<dbReference type="GO" id="GO:0019013">
    <property type="term" value="C:viral nucleocapsid"/>
    <property type="evidence" value="ECO:0007669"/>
    <property type="project" value="UniProtKB-KW"/>
</dbReference>
<proteinExistence type="predicted"/>
<organism evidence="2">
    <name type="scientific">Dali Chuvi tick virus 1</name>
    <dbReference type="NCBI Taxonomy" id="2972094"/>
    <lineage>
        <taxon>Viruses</taxon>
        <taxon>Riboviria</taxon>
        <taxon>Orthornavirae</taxon>
        <taxon>Negarnaviricota</taxon>
        <taxon>Haploviricotina</taxon>
        <taxon>Monjiviricetes</taxon>
        <taxon>Jingchuvirales</taxon>
        <taxon>Chuviridae</taxon>
    </lineage>
</organism>
<keyword evidence="2" id="KW-0543">Viral nucleoprotein</keyword>
<protein>
    <submittedName>
        <fullName evidence="2">Nucleoprotein</fullName>
    </submittedName>
</protein>
<dbReference type="EMBL" id="ON746384">
    <property type="protein sequence ID" value="UYL95477.1"/>
    <property type="molecule type" value="Viral_cRNA"/>
</dbReference>
<keyword evidence="2" id="KW-0946">Virion</keyword>
<sequence length="421" mass="46552">MAAPARYTRNPHDNKRALEAYFQTTTLLDNIFTNTTILEDAQDKMAAIWILARGDAYKRKAVNLHEMTVALAIANGIAPSMATKGVAAADLYAAQCVGEFFRRELRRRDLVVIDEATYAEWIAAPQEGVRPAGPLRALELPADWTVVSAQEFRFSTQEAKAVLNCLIQHPSTTLQQAGMYLYSMAFVSFAKRGEITARKLSSITTQLQENFGLRAELEGPVLRYIYENVGKHIPEGHVGPMFRAWAEDVKDLSMRLRVTLEQAADTGLTQYNTIKRAMLDFPTFPWDKVAALLPLEMENFNTALQAVGNDAYYGFRLDIGPAAASKFQSLAWLCKELYIKRGGTEADALTHFRGWIGTPLQRKALTHLMDNYQEVEEGAPIPTNAVLSARVLESLRATLPPPVPAHGPPAVAPPPPPAGEE</sequence>